<gene>
    <name evidence="2" type="ORF">GP2_055_00210</name>
</gene>
<keyword evidence="3" id="KW-1185">Reference proteome</keyword>
<dbReference type="Proteomes" id="UP000035021">
    <property type="component" value="Unassembled WGS sequence"/>
</dbReference>
<dbReference type="EMBL" id="BAOQ01000055">
    <property type="protein sequence ID" value="GAC86137.1"/>
    <property type="molecule type" value="Genomic_DNA"/>
</dbReference>
<evidence type="ECO:0000313" key="3">
    <source>
        <dbReference type="Proteomes" id="UP000035021"/>
    </source>
</evidence>
<reference evidence="2 3" key="1">
    <citation type="submission" date="2013-02" db="EMBL/GenBank/DDBJ databases">
        <title>Whole genome shotgun sequence of Gordonia paraffinivorans NBRC 108238.</title>
        <authorList>
            <person name="Isaki-Nakamura S."/>
            <person name="Hosoyama A."/>
            <person name="Tsuchikane K."/>
            <person name="Ando Y."/>
            <person name="Baba S."/>
            <person name="Ohji S."/>
            <person name="Hamada M."/>
            <person name="Tamura T."/>
            <person name="Yamazoe A."/>
            <person name="Yamazaki S."/>
            <person name="Fujita N."/>
        </authorList>
    </citation>
    <scope>NUCLEOTIDE SEQUENCE [LARGE SCALE GENOMIC DNA]</scope>
    <source>
        <strain evidence="2 3">NBRC 108238</strain>
    </source>
</reference>
<name>A0ABQ0IRF0_9ACTN</name>
<feature type="compositionally biased region" description="Basic and acidic residues" evidence="1">
    <location>
        <begin position="1"/>
        <end position="16"/>
    </location>
</feature>
<organism evidence="2 3">
    <name type="scientific">Gordonia paraffinivorans NBRC 108238</name>
    <dbReference type="NCBI Taxonomy" id="1223543"/>
    <lineage>
        <taxon>Bacteria</taxon>
        <taxon>Bacillati</taxon>
        <taxon>Actinomycetota</taxon>
        <taxon>Actinomycetes</taxon>
        <taxon>Mycobacteriales</taxon>
        <taxon>Gordoniaceae</taxon>
        <taxon>Gordonia</taxon>
    </lineage>
</organism>
<comment type="caution">
    <text evidence="2">The sequence shown here is derived from an EMBL/GenBank/DDBJ whole genome shotgun (WGS) entry which is preliminary data.</text>
</comment>
<accession>A0ABQ0IRF0</accession>
<protein>
    <submittedName>
        <fullName evidence="2">Uncharacterized protein</fullName>
    </submittedName>
</protein>
<proteinExistence type="predicted"/>
<feature type="region of interest" description="Disordered" evidence="1">
    <location>
        <begin position="1"/>
        <end position="23"/>
    </location>
</feature>
<evidence type="ECO:0000256" key="1">
    <source>
        <dbReference type="SAM" id="MobiDB-lite"/>
    </source>
</evidence>
<evidence type="ECO:0000313" key="2">
    <source>
        <dbReference type="EMBL" id="GAC86137.1"/>
    </source>
</evidence>
<sequence length="51" mass="5392">MSPIDKLVEAVSDAKTDSPLTRSTPEIQHALDMHRLVGSMGEIGACGDDVP</sequence>